<evidence type="ECO:0000256" key="1">
    <source>
        <dbReference type="ARBA" id="ARBA00007494"/>
    </source>
</evidence>
<dbReference type="EMBL" id="NHON01000009">
    <property type="protein sequence ID" value="OWJ67938.1"/>
    <property type="molecule type" value="Genomic_DNA"/>
</dbReference>
<evidence type="ECO:0000256" key="3">
    <source>
        <dbReference type="ARBA" id="ARBA00022679"/>
    </source>
</evidence>
<comment type="caution">
    <text evidence="9">The sequence shown here is derived from an EMBL/GenBank/DDBJ whole genome shotgun (WGS) entry which is preliminary data.</text>
</comment>
<dbReference type="OrthoDB" id="9810297at2"/>
<dbReference type="PROSITE" id="PS01153">
    <property type="entry name" value="NOL1_NOP2_SUN"/>
    <property type="match status" value="1"/>
</dbReference>
<keyword evidence="4 6" id="KW-0949">S-adenosyl-L-methionine</keyword>
<gene>
    <name evidence="9" type="ORF">BWR60_06950</name>
</gene>
<dbReference type="GO" id="GO:0003723">
    <property type="term" value="F:RNA binding"/>
    <property type="evidence" value="ECO:0007669"/>
    <property type="project" value="UniProtKB-UniRule"/>
</dbReference>
<keyword evidence="2 6" id="KW-0489">Methyltransferase</keyword>
<dbReference type="Gene3D" id="3.40.50.150">
    <property type="entry name" value="Vaccinia Virus protein VP39"/>
    <property type="match status" value="1"/>
</dbReference>
<dbReference type="PANTHER" id="PTHR22807:SF53">
    <property type="entry name" value="RIBOSOMAL RNA SMALL SUBUNIT METHYLTRANSFERASE B-RELATED"/>
    <property type="match status" value="1"/>
</dbReference>
<evidence type="ECO:0000259" key="8">
    <source>
        <dbReference type="PROSITE" id="PS51686"/>
    </source>
</evidence>
<dbReference type="GO" id="GO:0001510">
    <property type="term" value="P:RNA methylation"/>
    <property type="evidence" value="ECO:0007669"/>
    <property type="project" value="InterPro"/>
</dbReference>
<evidence type="ECO:0000256" key="7">
    <source>
        <dbReference type="SAM" id="MobiDB-lite"/>
    </source>
</evidence>
<keyword evidence="5 6" id="KW-0694">RNA-binding</keyword>
<dbReference type="SUPFAM" id="SSF53335">
    <property type="entry name" value="S-adenosyl-L-methionine-dependent methyltransferases"/>
    <property type="match status" value="1"/>
</dbReference>
<protein>
    <submittedName>
        <fullName evidence="9">rRNA cytosine-C5-methylase</fullName>
    </submittedName>
</protein>
<feature type="binding site" evidence="6">
    <location>
        <position position="315"/>
    </location>
    <ligand>
        <name>S-adenosyl-L-methionine</name>
        <dbReference type="ChEBI" id="CHEBI:59789"/>
    </ligand>
</feature>
<dbReference type="InterPro" id="IPR054728">
    <property type="entry name" value="RsmB-like_ferredoxin"/>
</dbReference>
<comment type="caution">
    <text evidence="6">Lacks conserved residue(s) required for the propagation of feature annotation.</text>
</comment>
<evidence type="ECO:0000256" key="4">
    <source>
        <dbReference type="ARBA" id="ARBA00022691"/>
    </source>
</evidence>
<dbReference type="PRINTS" id="PR02008">
    <property type="entry name" value="RCMTFAMILY"/>
</dbReference>
<reference evidence="10" key="1">
    <citation type="submission" date="2017-05" db="EMBL/GenBank/DDBJ databases">
        <authorList>
            <person name="Macchi M."/>
            <person name="Festa S."/>
            <person name="Coppotelli B.M."/>
            <person name="Morelli I.S."/>
        </authorList>
    </citation>
    <scope>NUCLEOTIDE SEQUENCE [LARGE SCALE GENOMIC DNA]</scope>
    <source>
        <strain evidence="10">I</strain>
    </source>
</reference>
<dbReference type="InterPro" id="IPR049560">
    <property type="entry name" value="MeTrfase_RsmB-F_NOP2_cat"/>
</dbReference>
<feature type="active site" description="Nucleophile" evidence="6">
    <location>
        <position position="367"/>
    </location>
</feature>
<dbReference type="CDD" id="cd02440">
    <property type="entry name" value="AdoMet_MTases"/>
    <property type="match status" value="1"/>
</dbReference>
<feature type="domain" description="SAM-dependent MTase RsmB/NOP-type" evidence="8">
    <location>
        <begin position="154"/>
        <end position="432"/>
    </location>
</feature>
<dbReference type="AlphaFoldDB" id="A0A211ZRN1"/>
<dbReference type="InterPro" id="IPR029063">
    <property type="entry name" value="SAM-dependent_MTases_sf"/>
</dbReference>
<evidence type="ECO:0000256" key="2">
    <source>
        <dbReference type="ARBA" id="ARBA00022603"/>
    </source>
</evidence>
<evidence type="ECO:0000313" key="9">
    <source>
        <dbReference type="EMBL" id="OWJ67938.1"/>
    </source>
</evidence>
<dbReference type="InterPro" id="IPR023267">
    <property type="entry name" value="RCMT"/>
</dbReference>
<dbReference type="GO" id="GO:0008173">
    <property type="term" value="F:RNA methyltransferase activity"/>
    <property type="evidence" value="ECO:0007669"/>
    <property type="project" value="InterPro"/>
</dbReference>
<proteinExistence type="inferred from homology"/>
<dbReference type="PROSITE" id="PS51686">
    <property type="entry name" value="SAM_MT_RSMB_NOP"/>
    <property type="match status" value="1"/>
</dbReference>
<evidence type="ECO:0000313" key="10">
    <source>
        <dbReference type="Proteomes" id="UP000196655"/>
    </source>
</evidence>
<evidence type="ECO:0000256" key="5">
    <source>
        <dbReference type="ARBA" id="ARBA00022884"/>
    </source>
</evidence>
<dbReference type="PANTHER" id="PTHR22807">
    <property type="entry name" value="NOP2 YEAST -RELATED NOL1/NOP2/FMU SUN DOMAIN-CONTAINING"/>
    <property type="match status" value="1"/>
</dbReference>
<keyword evidence="10" id="KW-1185">Reference proteome</keyword>
<organism evidence="9 10">
    <name type="scientific">Inquilinus limosus</name>
    <dbReference type="NCBI Taxonomy" id="171674"/>
    <lineage>
        <taxon>Bacteria</taxon>
        <taxon>Pseudomonadati</taxon>
        <taxon>Pseudomonadota</taxon>
        <taxon>Alphaproteobacteria</taxon>
        <taxon>Rhodospirillales</taxon>
        <taxon>Rhodospirillaceae</taxon>
        <taxon>Inquilinus</taxon>
    </lineage>
</organism>
<feature type="binding site" evidence="6">
    <location>
        <position position="268"/>
    </location>
    <ligand>
        <name>S-adenosyl-L-methionine</name>
        <dbReference type="ChEBI" id="CHEBI:59789"/>
    </ligand>
</feature>
<keyword evidence="3 6" id="KW-0808">Transferase</keyword>
<dbReference type="Proteomes" id="UP000196655">
    <property type="component" value="Unassembled WGS sequence"/>
</dbReference>
<name>A0A211ZRN1_9PROT</name>
<dbReference type="Pfam" id="PF22458">
    <property type="entry name" value="RsmF-B_ferredox"/>
    <property type="match status" value="1"/>
</dbReference>
<dbReference type="Gene3D" id="3.30.70.1170">
    <property type="entry name" value="Sun protein, domain 3"/>
    <property type="match status" value="1"/>
</dbReference>
<feature type="region of interest" description="Disordered" evidence="7">
    <location>
        <begin position="434"/>
        <end position="453"/>
    </location>
</feature>
<dbReference type="InterPro" id="IPR001678">
    <property type="entry name" value="MeTrfase_RsmB-F_NOP2_dom"/>
</dbReference>
<dbReference type="InterPro" id="IPR018314">
    <property type="entry name" value="RsmB/NOL1/NOP2-like_CS"/>
</dbReference>
<feature type="compositionally biased region" description="Acidic residues" evidence="7">
    <location>
        <begin position="443"/>
        <end position="453"/>
    </location>
</feature>
<comment type="similarity">
    <text evidence="1 6">Belongs to the class I-like SAM-binding methyltransferase superfamily. RsmB/NOP family.</text>
</comment>
<dbReference type="Pfam" id="PF01189">
    <property type="entry name" value="Methyltr_RsmB-F"/>
    <property type="match status" value="1"/>
</dbReference>
<dbReference type="RefSeq" id="WP_088150285.1">
    <property type="nucleotide sequence ID" value="NZ_NHON01000009.1"/>
</dbReference>
<evidence type="ECO:0000256" key="6">
    <source>
        <dbReference type="PROSITE-ProRule" id="PRU01023"/>
    </source>
</evidence>
<dbReference type="STRING" id="1122125.GCA_000423185_04619"/>
<sequence length="453" mass="49344">MTPSARIQATIDILERLGIENRPADALVSAYFRTRRFIGSKDRSEIAARVYAVLRHHARLGWWLAKVEAEDTPRNRVIAELTLAEGVAIKDMGRLFSGETYAPIPLDGPEDRLVKATAGQPLDHPDMPKPVRSEIPDWAAASLEQNFGDRYEAEVAALLDQAPLDLRVNELRGTRDEVVHTLAAGKLDVVATPLSPLGIRVKGRPQLGRHPAFQSGLIEVQDEGSQLIALLVDARPGQQVVDFCSGAGGKALAIAARMKGKGRVVACDVSKGRLDRGKERLRRAGIDNVEPRLLENERDRWVKKQRGKFDRVLIDAPCSGTGAWRRNPDARWRPMDLERLLGVQREILDSAARLAKPAGGRVIYATCSLLREENEAQVEGFLASHPDYRLVPVETVWDEAVGSGEAPTSGMLRLSPAANGTDGFFVAVLERGPKAEAAGEPADAGEEPAGDEG</sequence>
<accession>A0A211ZRN1</accession>